<dbReference type="PANTHER" id="PTHR19278:SF9">
    <property type="entry name" value="URIDINE 5'-MONOPHOSPHATE SYNTHASE"/>
    <property type="match status" value="1"/>
</dbReference>
<comment type="cofactor">
    <cofactor evidence="6">
        <name>Mg(2+)</name>
        <dbReference type="ChEBI" id="CHEBI:18420"/>
    </cofactor>
</comment>
<reference evidence="8 9" key="1">
    <citation type="submission" date="2019-07" db="EMBL/GenBank/DDBJ databases">
        <title>Whole genome shotgun sequence of Alkalibacillus haloalkaliphilus NBRC 103110.</title>
        <authorList>
            <person name="Hosoyama A."/>
            <person name="Uohara A."/>
            <person name="Ohji S."/>
            <person name="Ichikawa N."/>
        </authorList>
    </citation>
    <scope>NUCLEOTIDE SEQUENCE [LARGE SCALE GENOMIC DNA]</scope>
    <source>
        <strain evidence="8 9">NBRC 103110</strain>
    </source>
</reference>
<keyword evidence="9" id="KW-1185">Reference proteome</keyword>
<protein>
    <recommendedName>
        <fullName evidence="2 6">Orotate phosphoribosyltransferase</fullName>
        <shortName evidence="6">OPRT</shortName>
        <shortName evidence="6">OPRTase</shortName>
        <ecNumber evidence="2 6">2.4.2.10</ecNumber>
    </recommendedName>
</protein>
<comment type="catalytic activity">
    <reaction evidence="6">
        <text>orotidine 5'-phosphate + diphosphate = orotate + 5-phospho-alpha-D-ribose 1-diphosphate</text>
        <dbReference type="Rhea" id="RHEA:10380"/>
        <dbReference type="ChEBI" id="CHEBI:30839"/>
        <dbReference type="ChEBI" id="CHEBI:33019"/>
        <dbReference type="ChEBI" id="CHEBI:57538"/>
        <dbReference type="ChEBI" id="CHEBI:58017"/>
        <dbReference type="EC" id="2.4.2.10"/>
    </reaction>
</comment>
<dbReference type="PANTHER" id="PTHR19278">
    <property type="entry name" value="OROTATE PHOSPHORIBOSYLTRANSFERASE"/>
    <property type="match status" value="1"/>
</dbReference>
<evidence type="ECO:0000256" key="1">
    <source>
        <dbReference type="ARBA" id="ARBA00004889"/>
    </source>
</evidence>
<feature type="binding site" evidence="6">
    <location>
        <position position="102"/>
    </location>
    <ligand>
        <name>5-phospho-alpha-D-ribose 1-diphosphate</name>
        <dbReference type="ChEBI" id="CHEBI:58017"/>
        <note>ligand shared between dimeric partners</note>
    </ligand>
</feature>
<comment type="pathway">
    <text evidence="1 6">Pyrimidine metabolism; UMP biosynthesis via de novo pathway; UMP from orotate: step 1/2.</text>
</comment>
<comment type="function">
    <text evidence="6">Catalyzes the transfer of a ribosyl phosphate group from 5-phosphoribose 1-diphosphate to orotate, leading to the formation of orotidine monophosphate (OMP).</text>
</comment>
<sequence>MVIILRQTIAQRLIDINALKVNVQEPFTWSSGIQSPVYCDNRLTMSYPDVRQTIAKAFVNEIKGLDVDVIAGCATAGIPHAAFVSDQLNLPMVYVRSKAKGHGLKNMIEGKVDQSERVVVIEDLISTGTSAIKAAEALREQGCHVVKVLSIFSYGLNEAEDNFKEAGFEYESLVTFDDVASLLTTNGNITEKEREQVLNWRDDLVLS</sequence>
<evidence type="ECO:0000256" key="5">
    <source>
        <dbReference type="ARBA" id="ARBA00022975"/>
    </source>
</evidence>
<dbReference type="AlphaFoldDB" id="A0A511W195"/>
<dbReference type="GO" id="GO:0044205">
    <property type="term" value="P:'de novo' UMP biosynthetic process"/>
    <property type="evidence" value="ECO:0007669"/>
    <property type="project" value="UniProtKB-UniRule"/>
</dbReference>
<dbReference type="InterPro" id="IPR029057">
    <property type="entry name" value="PRTase-like"/>
</dbReference>
<dbReference type="GO" id="GO:0000287">
    <property type="term" value="F:magnesium ion binding"/>
    <property type="evidence" value="ECO:0007669"/>
    <property type="project" value="UniProtKB-UniRule"/>
</dbReference>
<evidence type="ECO:0000259" key="7">
    <source>
        <dbReference type="Pfam" id="PF00156"/>
    </source>
</evidence>
<comment type="caution">
    <text evidence="6">Lacks conserved residue(s) required for the propagation of feature annotation.</text>
</comment>
<feature type="binding site" description="in other chain" evidence="6">
    <location>
        <begin position="122"/>
        <end position="130"/>
    </location>
    <ligand>
        <name>5-phospho-alpha-D-ribose 1-diphosphate</name>
        <dbReference type="ChEBI" id="CHEBI:58017"/>
        <note>ligand shared between dimeric partners</note>
    </ligand>
</feature>
<keyword evidence="5 6" id="KW-0665">Pyrimidine biosynthesis</keyword>
<dbReference type="OrthoDB" id="9802134at2"/>
<keyword evidence="6" id="KW-0460">Magnesium</keyword>
<evidence type="ECO:0000256" key="3">
    <source>
        <dbReference type="ARBA" id="ARBA00022676"/>
    </source>
</evidence>
<accession>A0A511W195</accession>
<evidence type="ECO:0000256" key="4">
    <source>
        <dbReference type="ARBA" id="ARBA00022679"/>
    </source>
</evidence>
<comment type="caution">
    <text evidence="8">The sequence shown here is derived from an EMBL/GenBank/DDBJ whole genome shotgun (WGS) entry which is preliminary data.</text>
</comment>
<dbReference type="InterPro" id="IPR004467">
    <property type="entry name" value="Or_phspho_trans_dom"/>
</dbReference>
<comment type="subunit">
    <text evidence="6">Homodimer.</text>
</comment>
<evidence type="ECO:0000256" key="2">
    <source>
        <dbReference type="ARBA" id="ARBA00011971"/>
    </source>
</evidence>
<dbReference type="RefSeq" id="WP_146814295.1">
    <property type="nucleotide sequence ID" value="NZ_BJYA01000002.1"/>
</dbReference>
<dbReference type="GO" id="GO:0019856">
    <property type="term" value="P:pyrimidine nucleobase biosynthetic process"/>
    <property type="evidence" value="ECO:0007669"/>
    <property type="project" value="TreeGrafter"/>
</dbReference>
<dbReference type="GO" id="GO:0004588">
    <property type="term" value="F:orotate phosphoribosyltransferase activity"/>
    <property type="evidence" value="ECO:0007669"/>
    <property type="project" value="UniProtKB-UniRule"/>
</dbReference>
<dbReference type="Pfam" id="PF00156">
    <property type="entry name" value="Pribosyltran"/>
    <property type="match status" value="1"/>
</dbReference>
<feature type="binding site" evidence="6">
    <location>
        <position position="100"/>
    </location>
    <ligand>
        <name>5-phospho-alpha-D-ribose 1-diphosphate</name>
        <dbReference type="ChEBI" id="CHEBI:58017"/>
        <note>ligand shared between dimeric partners</note>
    </ligand>
</feature>
<dbReference type="InterPro" id="IPR023031">
    <property type="entry name" value="OPRT"/>
</dbReference>
<dbReference type="SUPFAM" id="SSF53271">
    <property type="entry name" value="PRTase-like"/>
    <property type="match status" value="1"/>
</dbReference>
<proteinExistence type="inferred from homology"/>
<organism evidence="8 9">
    <name type="scientific">Alkalibacillus haloalkaliphilus</name>
    <dbReference type="NCBI Taxonomy" id="94136"/>
    <lineage>
        <taxon>Bacteria</taxon>
        <taxon>Bacillati</taxon>
        <taxon>Bacillota</taxon>
        <taxon>Bacilli</taxon>
        <taxon>Bacillales</taxon>
        <taxon>Bacillaceae</taxon>
        <taxon>Alkalibacillus</taxon>
    </lineage>
</organism>
<evidence type="ECO:0000313" key="9">
    <source>
        <dbReference type="Proteomes" id="UP000321440"/>
    </source>
</evidence>
<gene>
    <name evidence="6 8" type="primary">pyrE</name>
    <name evidence="8" type="ORF">AHA02nite_06250</name>
</gene>
<dbReference type="CDD" id="cd06223">
    <property type="entry name" value="PRTases_typeI"/>
    <property type="match status" value="1"/>
</dbReference>
<evidence type="ECO:0000256" key="6">
    <source>
        <dbReference type="HAMAP-Rule" id="MF_01208"/>
    </source>
</evidence>
<feature type="binding site" evidence="6">
    <location>
        <position position="126"/>
    </location>
    <ligand>
        <name>orotate</name>
        <dbReference type="ChEBI" id="CHEBI:30839"/>
    </ligand>
</feature>
<dbReference type="NCBIfam" id="TIGR00336">
    <property type="entry name" value="pyrE"/>
    <property type="match status" value="1"/>
</dbReference>
<name>A0A511W195_9BACI</name>
<keyword evidence="3 6" id="KW-0328">Glycosyltransferase</keyword>
<comment type="similarity">
    <text evidence="6">Belongs to the purine/pyrimidine phosphoribosyltransferase family. PyrE subfamily.</text>
</comment>
<dbReference type="HAMAP" id="MF_01208">
    <property type="entry name" value="PyrE"/>
    <property type="match status" value="1"/>
</dbReference>
<dbReference type="Proteomes" id="UP000321440">
    <property type="component" value="Unassembled WGS sequence"/>
</dbReference>
<dbReference type="InterPro" id="IPR000836">
    <property type="entry name" value="PRTase_dom"/>
</dbReference>
<keyword evidence="4 6" id="KW-0808">Transferase</keyword>
<dbReference type="Gene3D" id="3.40.50.2020">
    <property type="match status" value="1"/>
</dbReference>
<dbReference type="UniPathway" id="UPA00070">
    <property type="reaction ID" value="UER00119"/>
</dbReference>
<feature type="binding site" evidence="6">
    <location>
        <position position="96"/>
    </location>
    <ligand>
        <name>5-phospho-alpha-D-ribose 1-diphosphate</name>
        <dbReference type="ChEBI" id="CHEBI:58017"/>
        <note>ligand shared between dimeric partners</note>
    </ligand>
</feature>
<dbReference type="EMBL" id="BJYA01000002">
    <property type="protein sequence ID" value="GEN44849.1"/>
    <property type="molecule type" value="Genomic_DNA"/>
</dbReference>
<feature type="domain" description="Phosphoribosyltransferase" evidence="7">
    <location>
        <begin position="55"/>
        <end position="152"/>
    </location>
</feature>
<dbReference type="EC" id="2.4.2.10" evidence="2 6"/>
<evidence type="ECO:0000313" key="8">
    <source>
        <dbReference type="EMBL" id="GEN44849.1"/>
    </source>
</evidence>